<evidence type="ECO:0000313" key="2">
    <source>
        <dbReference type="Proteomes" id="UP000288669"/>
    </source>
</evidence>
<reference evidence="1 2" key="1">
    <citation type="submission" date="2017-05" db="EMBL/GenBank/DDBJ databases">
        <title>Vagococcus spp. assemblies.</title>
        <authorList>
            <person name="Gulvik C.A."/>
        </authorList>
    </citation>
    <scope>NUCLEOTIDE SEQUENCE [LARGE SCALE GENOMIC DNA]</scope>
    <source>
        <strain evidence="1 2">DSM 24756</strain>
    </source>
</reference>
<organism evidence="1 2">
    <name type="scientific">Vagococcus entomophilus</name>
    <dbReference type="NCBI Taxonomy" id="1160095"/>
    <lineage>
        <taxon>Bacteria</taxon>
        <taxon>Bacillati</taxon>
        <taxon>Bacillota</taxon>
        <taxon>Bacilli</taxon>
        <taxon>Lactobacillales</taxon>
        <taxon>Enterococcaceae</taxon>
        <taxon>Vagococcus</taxon>
    </lineage>
</organism>
<comment type="caution">
    <text evidence="1">The sequence shown here is derived from an EMBL/GenBank/DDBJ whole genome shotgun (WGS) entry which is preliminary data.</text>
</comment>
<proteinExistence type="predicted"/>
<protein>
    <submittedName>
        <fullName evidence="1">Uncharacterized protein</fullName>
    </submittedName>
</protein>
<dbReference type="AlphaFoldDB" id="A0A430AK26"/>
<dbReference type="RefSeq" id="WP_126823077.1">
    <property type="nucleotide sequence ID" value="NZ_JBHLWU010000001.1"/>
</dbReference>
<sequence>MNNRQRLIDKLSGSNELKFFLLKKGAHFRHKTGNYKTLGKGELIVVVRQTKNDFIGYSASLYGPLMIDCYYRKKDCFELSAKEIKKAFLDIPPHCETDYYRFFGKKAIKNKNGRRYFMQKDPFVLIKAANVEEALKVFSSDISNELEDCRLFEINKQEAWNKYKNTVSENGEEINKNELLESLESDCNELLACSEDLI</sequence>
<dbReference type="Proteomes" id="UP000288669">
    <property type="component" value="Unassembled WGS sequence"/>
</dbReference>
<accession>A0A430AK26</accession>
<keyword evidence="2" id="KW-1185">Reference proteome</keyword>
<dbReference type="OrthoDB" id="9983289at2"/>
<gene>
    <name evidence="1" type="ORF">CBF30_04270</name>
</gene>
<dbReference type="EMBL" id="NGJZ01000001">
    <property type="protein sequence ID" value="RSU08461.1"/>
    <property type="molecule type" value="Genomic_DNA"/>
</dbReference>
<evidence type="ECO:0000313" key="1">
    <source>
        <dbReference type="EMBL" id="RSU08461.1"/>
    </source>
</evidence>
<name>A0A430AK26_9ENTE</name>